<feature type="compositionally biased region" description="Polar residues" evidence="1">
    <location>
        <begin position="40"/>
        <end position="54"/>
    </location>
</feature>
<dbReference type="VEuPathDB" id="FungiDB:F4678DRAFT_318762"/>
<dbReference type="InterPro" id="IPR028000">
    <property type="entry name" value="Pma1"/>
</dbReference>
<name>A0A9W8NHG5_9PEZI</name>
<dbReference type="Pfam" id="PF14610">
    <property type="entry name" value="Psg1"/>
    <property type="match status" value="1"/>
</dbReference>
<feature type="compositionally biased region" description="Polar residues" evidence="1">
    <location>
        <begin position="235"/>
        <end position="258"/>
    </location>
</feature>
<evidence type="ECO:0000256" key="2">
    <source>
        <dbReference type="SAM" id="Phobius"/>
    </source>
</evidence>
<dbReference type="Proteomes" id="UP001148614">
    <property type="component" value="Unassembled WGS sequence"/>
</dbReference>
<feature type="compositionally biased region" description="Basic and acidic residues" evidence="1">
    <location>
        <begin position="795"/>
        <end position="814"/>
    </location>
</feature>
<evidence type="ECO:0000313" key="4">
    <source>
        <dbReference type="Proteomes" id="UP001148614"/>
    </source>
</evidence>
<feature type="transmembrane region" description="Helical" evidence="2">
    <location>
        <begin position="716"/>
        <end position="739"/>
    </location>
</feature>
<evidence type="ECO:0000313" key="3">
    <source>
        <dbReference type="EMBL" id="KAJ3575647.1"/>
    </source>
</evidence>
<sequence length="858" mass="93649">MASTSTQPSTPTPSETQSDNEEPLGRETLGENAITERQDSTVTESPSEMATNAQELPKNKRHVHWNTDVLGVPKTQKPRGVIVKAWSPDMPKSEPSHRLPTPGLPGVLKSPVSGNIIAGDLSCMILCKANTDINQGPPEAVRRLAPNYPAAGRLRREKSTAEIAAKLDRKNPELAAKYRERHPELSIADNEPTRAVNRLIVRHDSSKNFQATRTTSHDIPNKKTRKKRRLARKTPGNNKPLETSGPTNVLPGTSTRKSIPQKKNEDVGGKSDSWESTASSGSNDDSNHEDIEFEDNPLGDYPPVDETTFSKIHKYPFPWPPRLEPSLLTELFEAAKRDPPKILKEVVLALEAQKRATEREHKRMEEIIAMGDKNKMPRFLMKDENRWGVEQIDWFGPPAVKGFENRRDALAWAGPGGAVGRDGGTPTVAGANKTSLASRDSVWSIVAPTAAANVASKSGLFLSYSRQPADMCKLSSMAAASLLLAAVHALPNSNPHQPRATDAAETTDADAALQPWVTVDADGKASTVTPVLSTISGTPTVISGAPHDVTATVYTYTSYGKVITSTGEPPAPTEASSKGGSFERCDNLDGDYAPWCRPEFNSTLYVGSKYYFTWDPDYFSAPNASVQVVGNHINKTTGEEETESPAFESSKTLAKYGYVTIPITSAYLRGQGSQNISISLVGVVNNTRVDRPGPQIKITTRPGPVADAHHKAPVGAAVYIAIPTVFGFIIACVIGTCIYNKHHRRIELKSVMGRNYKVGRSGRGMRARLGLRGRDKKVNANERIQLMEREIHAEGGEVYRDLPDPANRPRRDSDALGSLAGTPTEDRRMDFGGRDNNNNQATGNAFRDELKRQDNERS</sequence>
<dbReference type="EMBL" id="JANPWZ010000527">
    <property type="protein sequence ID" value="KAJ3575647.1"/>
    <property type="molecule type" value="Genomic_DNA"/>
</dbReference>
<feature type="compositionally biased region" description="Polar residues" evidence="1">
    <location>
        <begin position="274"/>
        <end position="284"/>
    </location>
</feature>
<feature type="region of interest" description="Disordered" evidence="1">
    <location>
        <begin position="202"/>
        <end position="305"/>
    </location>
</feature>
<gene>
    <name evidence="3" type="ORF">NPX13_g3964</name>
</gene>
<proteinExistence type="predicted"/>
<feature type="compositionally biased region" description="Low complexity" evidence="1">
    <location>
        <begin position="1"/>
        <end position="17"/>
    </location>
</feature>
<feature type="compositionally biased region" description="Basic and acidic residues" evidence="1">
    <location>
        <begin position="846"/>
        <end position="858"/>
    </location>
</feature>
<keyword evidence="2" id="KW-1133">Transmembrane helix</keyword>
<feature type="compositionally biased region" description="Basic residues" evidence="1">
    <location>
        <begin position="222"/>
        <end position="232"/>
    </location>
</feature>
<keyword evidence="2" id="KW-0812">Transmembrane</keyword>
<keyword evidence="2" id="KW-0472">Membrane</keyword>
<reference evidence="3" key="1">
    <citation type="submission" date="2022-07" db="EMBL/GenBank/DDBJ databases">
        <title>Genome Sequence of Xylaria arbuscula.</title>
        <authorList>
            <person name="Buettner E."/>
        </authorList>
    </citation>
    <scope>NUCLEOTIDE SEQUENCE</scope>
    <source>
        <strain evidence="3">VT107</strain>
    </source>
</reference>
<accession>A0A9W8NHG5</accession>
<comment type="caution">
    <text evidence="3">The sequence shown here is derived from an EMBL/GenBank/DDBJ whole genome shotgun (WGS) entry which is preliminary data.</text>
</comment>
<feature type="region of interest" description="Disordered" evidence="1">
    <location>
        <begin position="1"/>
        <end position="61"/>
    </location>
</feature>
<feature type="compositionally biased region" description="Basic and acidic residues" evidence="1">
    <location>
        <begin position="824"/>
        <end position="833"/>
    </location>
</feature>
<protein>
    <submittedName>
        <fullName evidence="3">Uncharacterized protein</fullName>
    </submittedName>
</protein>
<feature type="region of interest" description="Disordered" evidence="1">
    <location>
        <begin position="795"/>
        <end position="858"/>
    </location>
</feature>
<keyword evidence="4" id="KW-1185">Reference proteome</keyword>
<feature type="compositionally biased region" description="Basic and acidic residues" evidence="1">
    <location>
        <begin position="262"/>
        <end position="273"/>
    </location>
</feature>
<feature type="compositionally biased region" description="Basic and acidic residues" evidence="1">
    <location>
        <begin position="23"/>
        <end position="39"/>
    </location>
</feature>
<dbReference type="AlphaFoldDB" id="A0A9W8NHG5"/>
<evidence type="ECO:0000256" key="1">
    <source>
        <dbReference type="SAM" id="MobiDB-lite"/>
    </source>
</evidence>
<organism evidence="3 4">
    <name type="scientific">Xylaria arbuscula</name>
    <dbReference type="NCBI Taxonomy" id="114810"/>
    <lineage>
        <taxon>Eukaryota</taxon>
        <taxon>Fungi</taxon>
        <taxon>Dikarya</taxon>
        <taxon>Ascomycota</taxon>
        <taxon>Pezizomycotina</taxon>
        <taxon>Sordariomycetes</taxon>
        <taxon>Xylariomycetidae</taxon>
        <taxon>Xylariales</taxon>
        <taxon>Xylariaceae</taxon>
        <taxon>Xylaria</taxon>
    </lineage>
</organism>